<dbReference type="InterPro" id="IPR050491">
    <property type="entry name" value="AmpC-like"/>
</dbReference>
<dbReference type="Proteomes" id="UP000285744">
    <property type="component" value="Unassembled WGS sequence"/>
</dbReference>
<evidence type="ECO:0000259" key="1">
    <source>
        <dbReference type="Pfam" id="PF00144"/>
    </source>
</evidence>
<dbReference type="SUPFAM" id="SSF56601">
    <property type="entry name" value="beta-lactamase/transpeptidase-like"/>
    <property type="match status" value="1"/>
</dbReference>
<evidence type="ECO:0000313" key="3">
    <source>
        <dbReference type="Proteomes" id="UP000285744"/>
    </source>
</evidence>
<comment type="caution">
    <text evidence="2">The sequence shown here is derived from an EMBL/GenBank/DDBJ whole genome shotgun (WGS) entry which is preliminary data.</text>
</comment>
<organism evidence="2 3">
    <name type="scientific">Micromonospora globbae</name>
    <dbReference type="NCBI Taxonomy" id="1894969"/>
    <lineage>
        <taxon>Bacteria</taxon>
        <taxon>Bacillati</taxon>
        <taxon>Actinomycetota</taxon>
        <taxon>Actinomycetes</taxon>
        <taxon>Micromonosporales</taxon>
        <taxon>Micromonosporaceae</taxon>
        <taxon>Micromonospora</taxon>
    </lineage>
</organism>
<proteinExistence type="predicted"/>
<gene>
    <name evidence="2" type="ORF">D7I43_08910</name>
</gene>
<dbReference type="EMBL" id="RAQQ01000005">
    <property type="protein sequence ID" value="RKF27799.1"/>
    <property type="molecule type" value="Genomic_DNA"/>
</dbReference>
<dbReference type="AlphaFoldDB" id="A0A420F4E2"/>
<feature type="domain" description="Beta-lactamase-related" evidence="1">
    <location>
        <begin position="69"/>
        <end position="360"/>
    </location>
</feature>
<evidence type="ECO:0000313" key="2">
    <source>
        <dbReference type="EMBL" id="RKF27799.1"/>
    </source>
</evidence>
<dbReference type="GO" id="GO:0016787">
    <property type="term" value="F:hydrolase activity"/>
    <property type="evidence" value="ECO:0007669"/>
    <property type="project" value="UniProtKB-KW"/>
</dbReference>
<dbReference type="InterPro" id="IPR012338">
    <property type="entry name" value="Beta-lactam/transpept-like"/>
</dbReference>
<dbReference type="InterPro" id="IPR001466">
    <property type="entry name" value="Beta-lactam-related"/>
</dbReference>
<accession>A0A420F4E2</accession>
<protein>
    <submittedName>
        <fullName evidence="2">Class A beta-lactamase-related serine hydrolase</fullName>
    </submittedName>
</protein>
<dbReference type="Pfam" id="PF00144">
    <property type="entry name" value="Beta-lactamase"/>
    <property type="match status" value="1"/>
</dbReference>
<keyword evidence="2" id="KW-0378">Hydrolase</keyword>
<name>A0A420F4E2_9ACTN</name>
<reference evidence="2 3" key="1">
    <citation type="journal article" date="2018" name="Int. J. Syst. Evol. Microbiol.">
        <title>Micromonospora globbae sp. nov., an endophytic actinomycete isolated from roots of Globba winitii C. H. Wright.</title>
        <authorList>
            <person name="Kuncharoen N."/>
            <person name="Pittayakhajonwut P."/>
            <person name="Tanasupawat S."/>
        </authorList>
    </citation>
    <scope>NUCLEOTIDE SEQUENCE [LARGE SCALE GENOMIC DNA]</scope>
    <source>
        <strain evidence="2 3">WPS1-2</strain>
    </source>
</reference>
<dbReference type="PANTHER" id="PTHR46825">
    <property type="entry name" value="D-ALANYL-D-ALANINE-CARBOXYPEPTIDASE/ENDOPEPTIDASE AMPH"/>
    <property type="match status" value="1"/>
</dbReference>
<dbReference type="Gene3D" id="3.40.710.10">
    <property type="entry name" value="DD-peptidase/beta-lactamase superfamily"/>
    <property type="match status" value="1"/>
</dbReference>
<dbReference type="PANTHER" id="PTHR46825:SF9">
    <property type="entry name" value="BETA-LACTAMASE-RELATED DOMAIN-CONTAINING PROTEIN"/>
    <property type="match status" value="1"/>
</dbReference>
<sequence>MLSQTLLAMRAAGRPADMICGQLRRLWTTPAAAVDLLWQRYRRDPRRRRHARWIAAACAGKMPAVSLQDVLDTRADLHGVPAVVAGLSVAGTRRVATRGTVRATSDSCFRIASLTKTFTSAALVLALREQGVPLSTPAVELLPHLAPDWRADASLTVEQILGQVSGLRESVDATAVAGLGGDHAVDEAARLVVRAGNDREPGARWSYYNGNYFLAGALLAALDGARYETALKKTLLEPWNLDRTGFDAPGDPITGWDGPTELPAADYPRSRRPSGGLWSCVSDLLTLGEGLLGDKALLEEVRRPRTRPDDPMTYGLGWALGPSGQMYLNGRLPGYRAAMLLVPDTDHVSVVLTNQQHALPAAAGILSELQRPLTGDDLATAIDRFAA</sequence>